<dbReference type="Proteomes" id="UP000277094">
    <property type="component" value="Unassembled WGS sequence"/>
</dbReference>
<comment type="caution">
    <text evidence="2">The sequence shown here is derived from an EMBL/GenBank/DDBJ whole genome shotgun (WGS) entry which is preliminary data.</text>
</comment>
<accession>A0A3N0DSG5</accession>
<keyword evidence="2" id="KW-0378">Hydrolase</keyword>
<name>A0A3N0DSG5_9ACTN</name>
<dbReference type="InterPro" id="IPR003615">
    <property type="entry name" value="HNH_nuc"/>
</dbReference>
<feature type="region of interest" description="Disordered" evidence="1">
    <location>
        <begin position="418"/>
        <end position="439"/>
    </location>
</feature>
<evidence type="ECO:0000256" key="1">
    <source>
        <dbReference type="SAM" id="MobiDB-lite"/>
    </source>
</evidence>
<dbReference type="RefSeq" id="WP_123233078.1">
    <property type="nucleotide sequence ID" value="NZ_RJSG01000002.1"/>
</dbReference>
<organism evidence="2 3">
    <name type="scientific">Nocardioides marmorisolisilvae</name>
    <dbReference type="NCBI Taxonomy" id="1542737"/>
    <lineage>
        <taxon>Bacteria</taxon>
        <taxon>Bacillati</taxon>
        <taxon>Actinomycetota</taxon>
        <taxon>Actinomycetes</taxon>
        <taxon>Propionibacteriales</taxon>
        <taxon>Nocardioidaceae</taxon>
        <taxon>Nocardioides</taxon>
    </lineage>
</organism>
<evidence type="ECO:0000313" key="3">
    <source>
        <dbReference type="Proteomes" id="UP000277094"/>
    </source>
</evidence>
<dbReference type="AlphaFoldDB" id="A0A3N0DSG5"/>
<dbReference type="OrthoDB" id="3778721at2"/>
<dbReference type="GO" id="GO:0004519">
    <property type="term" value="F:endonuclease activity"/>
    <property type="evidence" value="ECO:0007669"/>
    <property type="project" value="UniProtKB-KW"/>
</dbReference>
<reference evidence="2 3" key="1">
    <citation type="submission" date="2018-11" db="EMBL/GenBank/DDBJ databases">
        <authorList>
            <person name="Li F."/>
        </authorList>
    </citation>
    <scope>NUCLEOTIDE SEQUENCE [LARGE SCALE GENOMIC DNA]</scope>
    <source>
        <strain evidence="2 3">KIS18-7</strain>
    </source>
</reference>
<proteinExistence type="predicted"/>
<dbReference type="EMBL" id="RJSG01000002">
    <property type="protein sequence ID" value="RNL78577.1"/>
    <property type="molecule type" value="Genomic_DNA"/>
</dbReference>
<keyword evidence="3" id="KW-1185">Reference proteome</keyword>
<keyword evidence="2" id="KW-0540">Nuclease</keyword>
<sequence length="439" mass="48172">MTSTIDLDTAAVLAAARADRAEADAAESRLLQRALTWSQLHQVVDPENTTIATYGDSPVSLAGQGAPHVSHFAVLEFGAVLRMSRRSVETLFAEVIELGHRLPLTWSHVTAGTLRAWRARQIAHATQSLSPEAAAFVDARVAPVADRIGPAELQRLIDAAIAQFMPVHAEQIAAAAEETQDVEILYDQPSYTGTCRILGELDLADAQDLEQAIQAGADQQKQLGSELPLGARRAKALGNLARGEIVFDYSSGLPDPDKSSTEPIKPPTVAPRQVMLYVHLNADDTAVVENAGRHLVTVDQAREWCRTAGNVTVRPVIDLAQEITTPGYRPSERLNEQVTLRDRWCPFPFCERNARHCDKDHIERYDPNGPPGQTTSSNLGPPCRTHHRVKTFSTWTYTRVGPDAYLWRSPHGYVFLKDKTGTRDLTPRPVEPPGSSRSP</sequence>
<protein>
    <submittedName>
        <fullName evidence="2">HNH endonuclease</fullName>
    </submittedName>
</protein>
<gene>
    <name evidence="2" type="ORF">EFL95_05670</name>
</gene>
<feature type="region of interest" description="Disordered" evidence="1">
    <location>
        <begin position="364"/>
        <end position="383"/>
    </location>
</feature>
<dbReference type="CDD" id="cd00085">
    <property type="entry name" value="HNHc"/>
    <property type="match status" value="1"/>
</dbReference>
<evidence type="ECO:0000313" key="2">
    <source>
        <dbReference type="EMBL" id="RNL78577.1"/>
    </source>
</evidence>
<keyword evidence="2" id="KW-0255">Endonuclease</keyword>